<dbReference type="Proteomes" id="UP000195781">
    <property type="component" value="Unassembled WGS sequence"/>
</dbReference>
<evidence type="ECO:0000256" key="2">
    <source>
        <dbReference type="SAM" id="Phobius"/>
    </source>
</evidence>
<protein>
    <recommendedName>
        <fullName evidence="3">Zinc-ribbon domain-containing protein</fullName>
    </recommendedName>
</protein>
<keyword evidence="5" id="KW-1185">Reference proteome</keyword>
<evidence type="ECO:0000313" key="4">
    <source>
        <dbReference type="EMBL" id="OUN86755.1"/>
    </source>
</evidence>
<keyword evidence="2" id="KW-0472">Membrane</keyword>
<dbReference type="OrthoDB" id="3197441at2"/>
<comment type="caution">
    <text evidence="4">The sequence shown here is derived from an EMBL/GenBank/DDBJ whole genome shotgun (WGS) entry which is preliminary data.</text>
</comment>
<organism evidence="4 5">
    <name type="scientific">[Collinsella] massiliensis</name>
    <dbReference type="NCBI Taxonomy" id="1232426"/>
    <lineage>
        <taxon>Bacteria</taxon>
        <taxon>Bacillati</taxon>
        <taxon>Actinomycetota</taxon>
        <taxon>Coriobacteriia</taxon>
        <taxon>Coriobacteriales</taxon>
        <taxon>Coriobacteriaceae</taxon>
        <taxon>Enorma</taxon>
    </lineage>
</organism>
<accession>A0A1Y3XMI5</accession>
<feature type="compositionally biased region" description="Pro residues" evidence="1">
    <location>
        <begin position="129"/>
        <end position="147"/>
    </location>
</feature>
<evidence type="ECO:0000313" key="5">
    <source>
        <dbReference type="Proteomes" id="UP000195781"/>
    </source>
</evidence>
<dbReference type="EMBL" id="NFIE01000019">
    <property type="protein sequence ID" value="OUN86755.1"/>
    <property type="molecule type" value="Genomic_DNA"/>
</dbReference>
<feature type="transmembrane region" description="Helical" evidence="2">
    <location>
        <begin position="166"/>
        <end position="188"/>
    </location>
</feature>
<sequence length="485" mass="51131">MVTGRWTPARRWSSRRWFWRSVGRRHGYGGCALPRRHALRPALVWGASLSGERGGLMFCTNCGANLPEGTRFCTRCGMPVGDAAGDGAGQGGAPMTSAAPVPEAAPAPAAAPARPASWAAGQASTVPPAQVPPQPAATPPAQVPPQPATDAPAPQPPKKRGGKAKVAAIVVGIIALVAVIGAGGYLVYQNFFATGPEEVIREDLDEHLAAYSDPSTGDGDRLLSEADDVLSGLAAYPYPSSSAYEAWLEDTSYTVDDVVVSDDGATATATATITHAPLISFIEHHEGEADDPGEPQETTLELTYTRDGSTWKADGDELQDAVFAAYLPSDEELIVSDVDTYFKADDDMRNGFIMGLESGSSSELDQLGITADEFADAYLDGYAYEVGDVTVDGDTASVEVSVTIKSYADIMAAFQDEFDAWAASIDTTTMTEDEAYRQAGAMMLDVIAAGEPKTTEATLTFTQDSGGVWWMDSSSEHAIEGMLGY</sequence>
<evidence type="ECO:0000256" key="1">
    <source>
        <dbReference type="SAM" id="MobiDB-lite"/>
    </source>
</evidence>
<dbReference type="AlphaFoldDB" id="A0A1Y3XMI5"/>
<reference evidence="5" key="1">
    <citation type="submission" date="2017-04" db="EMBL/GenBank/DDBJ databases">
        <title>Function of individual gut microbiota members based on whole genome sequencing of pure cultures obtained from chicken caecum.</title>
        <authorList>
            <person name="Medvecky M."/>
            <person name="Cejkova D."/>
            <person name="Polansky O."/>
            <person name="Karasova D."/>
            <person name="Kubasova T."/>
            <person name="Cizek A."/>
            <person name="Rychlik I."/>
        </authorList>
    </citation>
    <scope>NUCLEOTIDE SEQUENCE [LARGE SCALE GENOMIC DNA]</scope>
    <source>
        <strain evidence="5">An5</strain>
    </source>
</reference>
<feature type="region of interest" description="Disordered" evidence="1">
    <location>
        <begin position="87"/>
        <end position="161"/>
    </location>
</feature>
<proteinExistence type="predicted"/>
<keyword evidence="2" id="KW-1133">Transmembrane helix</keyword>
<keyword evidence="2" id="KW-0812">Transmembrane</keyword>
<evidence type="ECO:0000259" key="3">
    <source>
        <dbReference type="Pfam" id="PF13240"/>
    </source>
</evidence>
<gene>
    <name evidence="4" type="ORF">B5G02_08100</name>
</gene>
<name>A0A1Y3XMI5_9ACTN</name>
<feature type="compositionally biased region" description="Low complexity" evidence="1">
    <location>
        <begin position="98"/>
        <end position="128"/>
    </location>
</feature>
<dbReference type="Pfam" id="PF13240">
    <property type="entry name" value="Zn_Ribbon_1"/>
    <property type="match status" value="1"/>
</dbReference>
<dbReference type="InterPro" id="IPR026870">
    <property type="entry name" value="Zinc_ribbon_dom"/>
</dbReference>
<feature type="domain" description="Zinc-ribbon" evidence="3">
    <location>
        <begin position="58"/>
        <end position="80"/>
    </location>
</feature>